<feature type="active site" description="Proton acceptor" evidence="11">
    <location>
        <position position="227"/>
    </location>
</feature>
<keyword evidence="13" id="KW-1185">Reference proteome</keyword>
<feature type="binding site" evidence="11">
    <location>
        <begin position="370"/>
        <end position="371"/>
    </location>
    <ligand>
        <name>3-amino-2-oxopropyl phosphate</name>
        <dbReference type="ChEBI" id="CHEBI:57279"/>
    </ligand>
</feature>
<feature type="binding site" evidence="11">
    <location>
        <position position="175"/>
    </location>
    <ligand>
        <name>3-amino-2-oxopropyl phosphate</name>
        <dbReference type="ChEBI" id="CHEBI:57279"/>
    </ligand>
</feature>
<dbReference type="Pfam" id="PF03740">
    <property type="entry name" value="PdxJ"/>
    <property type="match status" value="1"/>
</dbReference>
<evidence type="ECO:0000256" key="4">
    <source>
        <dbReference type="ARBA" id="ARBA00022722"/>
    </source>
</evidence>
<feature type="binding site" evidence="11">
    <location>
        <position position="202"/>
    </location>
    <ligand>
        <name>1-deoxy-D-xylulose 5-phosphate</name>
        <dbReference type="ChEBI" id="CHEBI:57792"/>
    </ligand>
</feature>
<dbReference type="NCBIfam" id="NF003625">
    <property type="entry name" value="PRK05265.1-3"/>
    <property type="match status" value="1"/>
</dbReference>
<dbReference type="EC" id="2.6.99.2" evidence="11"/>
<comment type="cofactor">
    <cofactor evidence="10">
        <name>Zn(2+)</name>
        <dbReference type="ChEBI" id="CHEBI:29105"/>
    </cofactor>
    <text evidence="10">Binds 1 zinc ion.</text>
</comment>
<comment type="subunit">
    <text evidence="11">Homooctamer; tetramer of dimers.</text>
</comment>
<reference evidence="12 13" key="1">
    <citation type="submission" date="2021-02" db="EMBL/GenBank/DDBJ databases">
        <title>Activity-based single-cell genomes from oceanic crustal fluid captures similar information to metagenomic and metatranscriptomic surveys with orders of magnitude less sampling.</title>
        <authorList>
            <person name="D'Angelo T.S."/>
            <person name="Orcutt B.N."/>
        </authorList>
    </citation>
    <scope>NUCLEOTIDE SEQUENCE [LARGE SCALE GENOMIC DNA]</scope>
    <source>
        <strain evidence="12">AH-315-G02</strain>
    </source>
</reference>
<evidence type="ECO:0000256" key="7">
    <source>
        <dbReference type="ARBA" id="ARBA00022801"/>
    </source>
</evidence>
<comment type="caution">
    <text evidence="12">The sequence shown here is derived from an EMBL/GenBank/DDBJ whole genome shotgun (WGS) entry which is preliminary data.</text>
</comment>
<dbReference type="InterPro" id="IPR002036">
    <property type="entry name" value="YbeY"/>
</dbReference>
<name>A0ABS3AUP3_9BACT</name>
<dbReference type="HAMAP" id="MF_00279">
    <property type="entry name" value="PdxJ"/>
    <property type="match status" value="1"/>
</dbReference>
<dbReference type="PANTHER" id="PTHR30456">
    <property type="entry name" value="PYRIDOXINE 5'-PHOSPHATE SYNTHASE"/>
    <property type="match status" value="1"/>
</dbReference>
<evidence type="ECO:0000256" key="8">
    <source>
        <dbReference type="ARBA" id="ARBA00022833"/>
    </source>
</evidence>
<feature type="binding site" evidence="10">
    <location>
        <position position="123"/>
    </location>
    <ligand>
        <name>Zn(2+)</name>
        <dbReference type="ChEBI" id="CHEBI:29105"/>
        <note>catalytic</note>
    </ligand>
</feature>
<feature type="binding site" evidence="10">
    <location>
        <position position="119"/>
    </location>
    <ligand>
        <name>Zn(2+)</name>
        <dbReference type="ChEBI" id="CHEBI:29105"/>
        <note>catalytic</note>
    </ligand>
</feature>
<keyword evidence="6 10" id="KW-0255">Endonuclease</keyword>
<comment type="similarity">
    <text evidence="11">Belongs to the PNP synthase family.</text>
</comment>
<comment type="subcellular location">
    <subcellularLocation>
        <location evidence="10">Cytoplasm</location>
    </subcellularLocation>
</comment>
<dbReference type="NCBIfam" id="NF003627">
    <property type="entry name" value="PRK05265.1-5"/>
    <property type="match status" value="1"/>
</dbReference>
<comment type="catalytic activity">
    <reaction evidence="11">
        <text>3-amino-2-oxopropyl phosphate + 1-deoxy-D-xylulose 5-phosphate = pyridoxine 5'-phosphate + phosphate + 2 H2O + H(+)</text>
        <dbReference type="Rhea" id="RHEA:15265"/>
        <dbReference type="ChEBI" id="CHEBI:15377"/>
        <dbReference type="ChEBI" id="CHEBI:15378"/>
        <dbReference type="ChEBI" id="CHEBI:43474"/>
        <dbReference type="ChEBI" id="CHEBI:57279"/>
        <dbReference type="ChEBI" id="CHEBI:57792"/>
        <dbReference type="ChEBI" id="CHEBI:58589"/>
        <dbReference type="EC" id="2.6.99.2"/>
    </reaction>
</comment>
<dbReference type="SUPFAM" id="SSF63892">
    <property type="entry name" value="Pyridoxine 5'-phosphate synthase"/>
    <property type="match status" value="1"/>
</dbReference>
<accession>A0ABS3AUP3</accession>
<dbReference type="Gene3D" id="3.20.20.70">
    <property type="entry name" value="Aldolase class I"/>
    <property type="match status" value="1"/>
</dbReference>
<keyword evidence="2 10" id="KW-0963">Cytoplasm</keyword>
<dbReference type="HAMAP" id="MF_00009">
    <property type="entry name" value="Endoribonucl_YbeY"/>
    <property type="match status" value="1"/>
</dbReference>
<dbReference type="SUPFAM" id="SSF55486">
    <property type="entry name" value="Metalloproteases ('zincins'), catalytic domain"/>
    <property type="match status" value="1"/>
</dbReference>
<evidence type="ECO:0000256" key="9">
    <source>
        <dbReference type="ARBA" id="ARBA00023096"/>
    </source>
</evidence>
<evidence type="ECO:0000313" key="12">
    <source>
        <dbReference type="EMBL" id="MBN4068498.1"/>
    </source>
</evidence>
<dbReference type="CDD" id="cd00003">
    <property type="entry name" value="PNPsynthase"/>
    <property type="match status" value="1"/>
</dbReference>
<feature type="binding site" evidence="11">
    <location>
        <position position="207"/>
    </location>
    <ligand>
        <name>1-deoxy-D-xylulose 5-phosphate</name>
        <dbReference type="ChEBI" id="CHEBI:57792"/>
    </ligand>
</feature>
<evidence type="ECO:0000256" key="5">
    <source>
        <dbReference type="ARBA" id="ARBA00022723"/>
    </source>
</evidence>
<evidence type="ECO:0000256" key="10">
    <source>
        <dbReference type="HAMAP-Rule" id="MF_00009"/>
    </source>
</evidence>
<dbReference type="InterPro" id="IPR036130">
    <property type="entry name" value="Pyridoxine-5'_phos_synth"/>
</dbReference>
<dbReference type="Pfam" id="PF02130">
    <property type="entry name" value="YbeY"/>
    <property type="match status" value="1"/>
</dbReference>
<evidence type="ECO:0000256" key="2">
    <source>
        <dbReference type="ARBA" id="ARBA00022490"/>
    </source>
</evidence>
<dbReference type="PANTHER" id="PTHR30456:SF0">
    <property type="entry name" value="PYRIDOXINE 5'-PHOSPHATE SYNTHASE"/>
    <property type="match status" value="1"/>
</dbReference>
<dbReference type="Gene3D" id="3.40.390.30">
    <property type="entry name" value="Metalloproteases ('zincins'), catalytic domain"/>
    <property type="match status" value="1"/>
</dbReference>
<feature type="binding site" evidence="11">
    <location>
        <position position="349"/>
    </location>
    <ligand>
        <name>3-amino-2-oxopropyl phosphate</name>
        <dbReference type="ChEBI" id="CHEBI:57279"/>
    </ligand>
</feature>
<dbReference type="EC" id="3.1.-.-" evidence="10"/>
<keyword evidence="7 10" id="KW-0378">Hydrolase</keyword>
<evidence type="ECO:0000256" key="6">
    <source>
        <dbReference type="ARBA" id="ARBA00022759"/>
    </source>
</evidence>
<evidence type="ECO:0000256" key="3">
    <source>
        <dbReference type="ARBA" id="ARBA00022679"/>
    </source>
</evidence>
<sequence length="400" mass="44955">MTAHLTINFENNSLHINKKLLQRRTSWLMRQNNVAAHDLSVLLVNDDDISWLNKHYRNKKGPTNVLSFPFASGNDEAPEFSSVLAKELGDIIISVETALKEAKKLNVSLHDRITWLITHGLLHLLGHDHERSKKEALEMWDLEIKLIQQLHNSRSNQMTHLAINVDHVATVRNARGIAEPDPVTAASICELAGADGIVVHLREDRRHIHDRDVRLLRETIKTRLNLEMGDNKEIIEIALNLKPDMVTLVPEKRKELTTEGGLNVSSQKKKLAKTISRMDKAGIPVSLFIDPEAKQVKAAYAIGATYVELHTGRYCDASNDTEREREYQYIASAAEEAYQMGLRVNAGHGLDYQTTARIAALDTIEELSIGHAIITRAVYVGLDQAVREMAKIIRDASIVF</sequence>
<comment type="similarity">
    <text evidence="1 10">Belongs to the endoribonuclease YbeY family.</text>
</comment>
<feature type="site" description="Transition state stabilizer" evidence="11">
    <location>
        <position position="308"/>
    </location>
</feature>
<keyword evidence="8 10" id="KW-0862">Zinc</keyword>
<dbReference type="InterPro" id="IPR020549">
    <property type="entry name" value="YbeY_CS"/>
</dbReference>
<dbReference type="Proteomes" id="UP000717534">
    <property type="component" value="Unassembled WGS sequence"/>
</dbReference>
<protein>
    <recommendedName>
        <fullName evidence="10 11">Multifunctional fusion protein</fullName>
    </recommendedName>
    <domain>
        <recommendedName>
            <fullName evidence="11">Pyridoxine 5'-phosphate synthase</fullName>
            <shortName evidence="11">PNP synthase</shortName>
            <ecNumber evidence="11">2.6.99.2</ecNumber>
        </recommendedName>
    </domain>
    <domain>
        <recommendedName>
            <fullName evidence="10">Endoribonuclease YbeY</fullName>
            <ecNumber evidence="10">3.1.-.-</ecNumber>
        </recommendedName>
    </domain>
</protein>
<feature type="active site" description="Proton acceptor" evidence="11">
    <location>
        <position position="200"/>
    </location>
</feature>
<proteinExistence type="inferred from homology"/>
<organism evidence="12 13">
    <name type="scientific">Desulfotalea psychrophila</name>
    <dbReference type="NCBI Taxonomy" id="84980"/>
    <lineage>
        <taxon>Bacteria</taxon>
        <taxon>Pseudomonadati</taxon>
        <taxon>Thermodesulfobacteriota</taxon>
        <taxon>Desulfobulbia</taxon>
        <taxon>Desulfobulbales</taxon>
        <taxon>Desulfocapsaceae</taxon>
        <taxon>Desulfotalea</taxon>
    </lineage>
</organism>
<keyword evidence="9 11" id="KW-0664">Pyridoxine biosynthesis</keyword>
<dbReference type="InterPro" id="IPR023091">
    <property type="entry name" value="MetalPrtase_cat_dom_sf_prd"/>
</dbReference>
<keyword evidence="10" id="KW-0690">Ribosome biogenesis</keyword>
<gene>
    <name evidence="11" type="primary">pdxJ</name>
    <name evidence="10" type="synonym">ybeY</name>
    <name evidence="12" type="ORF">JYU06_03120</name>
</gene>
<feature type="binding site" evidence="11">
    <location>
        <position position="164"/>
    </location>
    <ligand>
        <name>3-amino-2-oxopropyl phosphate</name>
        <dbReference type="ChEBI" id="CHEBI:57279"/>
    </ligand>
</feature>
<feature type="active site" description="Proton donor" evidence="11">
    <location>
        <position position="348"/>
    </location>
</feature>
<evidence type="ECO:0000256" key="11">
    <source>
        <dbReference type="HAMAP-Rule" id="MF_00279"/>
    </source>
</evidence>
<dbReference type="NCBIfam" id="TIGR00043">
    <property type="entry name" value="rRNA maturation RNase YbeY"/>
    <property type="match status" value="1"/>
</dbReference>
<comment type="function">
    <text evidence="10">Single strand-specific metallo-endoribonuclease involved in late-stage 70S ribosome quality control and in maturation of the 3' terminus of the 16S rRNA.</text>
</comment>
<feature type="binding site" evidence="10">
    <location>
        <position position="129"/>
    </location>
    <ligand>
        <name>Zn(2+)</name>
        <dbReference type="ChEBI" id="CHEBI:29105"/>
        <note>catalytic</note>
    </ligand>
</feature>
<keyword evidence="10" id="KW-0698">rRNA processing</keyword>
<evidence type="ECO:0000313" key="13">
    <source>
        <dbReference type="Proteomes" id="UP000717534"/>
    </source>
</evidence>
<keyword evidence="4 10" id="KW-0540">Nuclease</keyword>
<dbReference type="GO" id="GO:0033856">
    <property type="term" value="F:pyridoxine 5'-phosphate synthase activity"/>
    <property type="evidence" value="ECO:0007669"/>
    <property type="project" value="UniProtKB-EC"/>
</dbReference>
<dbReference type="PROSITE" id="PS01306">
    <property type="entry name" value="UPF0054"/>
    <property type="match status" value="1"/>
</dbReference>
<feature type="binding site" evidence="11">
    <location>
        <position position="257"/>
    </location>
    <ligand>
        <name>1-deoxy-D-xylulose 5-phosphate</name>
        <dbReference type="ChEBI" id="CHEBI:57792"/>
    </ligand>
</feature>
<dbReference type="InterPro" id="IPR013785">
    <property type="entry name" value="Aldolase_TIM"/>
</dbReference>
<dbReference type="InterPro" id="IPR004569">
    <property type="entry name" value="PyrdxlP_synth_PdxJ"/>
</dbReference>
<feature type="binding site" evidence="11">
    <location>
        <begin position="166"/>
        <end position="167"/>
    </location>
    <ligand>
        <name>1-deoxy-D-xylulose 5-phosphate</name>
        <dbReference type="ChEBI" id="CHEBI:57792"/>
    </ligand>
</feature>
<dbReference type="EMBL" id="JAFITO010000019">
    <property type="protein sequence ID" value="MBN4068498.1"/>
    <property type="molecule type" value="Genomic_DNA"/>
</dbReference>
<dbReference type="NCBIfam" id="TIGR00559">
    <property type="entry name" value="pdxJ"/>
    <property type="match status" value="1"/>
</dbReference>
<keyword evidence="3 11" id="KW-0808">Transferase</keyword>
<keyword evidence="5 10" id="KW-0479">Metal-binding</keyword>
<comment type="function">
    <text evidence="11">Catalyzes the complicated ring closure reaction between the two acyclic compounds 1-deoxy-D-xylulose-5-phosphate (DXP) and 3-amino-2-oxopropyl phosphate (1-amino-acetone-3-phosphate or AAP) to form pyridoxine 5'-phosphate (PNP) and inorganic phosphate.</text>
</comment>
<comment type="pathway">
    <text evidence="11">Cofactor biosynthesis; pyridoxine 5'-phosphate biosynthesis; pyridoxine 5'-phosphate from D-erythrose 4-phosphate: step 5/5.</text>
</comment>
<evidence type="ECO:0000256" key="1">
    <source>
        <dbReference type="ARBA" id="ARBA00010875"/>
    </source>
</evidence>